<reference evidence="14 15" key="1">
    <citation type="submission" date="2006-03" db="EMBL/GenBank/DDBJ databases">
        <title>Complete sequence of Methylobacillus flagellatus KT.</title>
        <authorList>
            <consortium name="US DOE Joint Genome Institute"/>
            <person name="Copeland A."/>
            <person name="Lucas S."/>
            <person name="Lapidus A."/>
            <person name="Barry K."/>
            <person name="Detter J.C."/>
            <person name="Glavina del Rio T."/>
            <person name="Hammon N."/>
            <person name="Israni S."/>
            <person name="Dalin E."/>
            <person name="Tice H."/>
            <person name="Pitluck S."/>
            <person name="Brettin T."/>
            <person name="Bruce D."/>
            <person name="Han C."/>
            <person name="Tapia R."/>
            <person name="Saunders E."/>
            <person name="Gilna P."/>
            <person name="Schmutz J."/>
            <person name="Larimer F."/>
            <person name="Land M."/>
            <person name="Kyrpides N."/>
            <person name="Anderson I."/>
            <person name="Richardson P."/>
        </authorList>
    </citation>
    <scope>NUCLEOTIDE SEQUENCE [LARGE SCALE GENOMIC DNA]</scope>
    <source>
        <strain evidence="15">KT / ATCC 51484 / DSM 6875</strain>
    </source>
</reference>
<dbReference type="InterPro" id="IPR003148">
    <property type="entry name" value="RCK_N"/>
</dbReference>
<dbReference type="AlphaFoldDB" id="Q1GYQ9"/>
<evidence type="ECO:0000256" key="8">
    <source>
        <dbReference type="ARBA" id="ARBA00022989"/>
    </source>
</evidence>
<dbReference type="Gene3D" id="3.40.50.720">
    <property type="entry name" value="NAD(P)-binding Rossmann-like Domain"/>
    <property type="match status" value="1"/>
</dbReference>
<feature type="transmembrane region" description="Helical" evidence="12">
    <location>
        <begin position="90"/>
        <end position="112"/>
    </location>
</feature>
<feature type="transmembrane region" description="Helical" evidence="12">
    <location>
        <begin position="35"/>
        <end position="53"/>
    </location>
</feature>
<dbReference type="InterPro" id="IPR006153">
    <property type="entry name" value="Cation/H_exchanger_TM"/>
</dbReference>
<dbReference type="FunFam" id="3.40.50.720:FF:000036">
    <property type="entry name" value="Glutathione-regulated potassium-efflux system protein KefB"/>
    <property type="match status" value="1"/>
</dbReference>
<dbReference type="NCBIfam" id="TIGR00932">
    <property type="entry name" value="2a37"/>
    <property type="match status" value="1"/>
</dbReference>
<dbReference type="Pfam" id="PF02254">
    <property type="entry name" value="TrkA_N"/>
    <property type="match status" value="1"/>
</dbReference>
<proteinExistence type="inferred from homology"/>
<feature type="domain" description="RCK N-terminal" evidence="13">
    <location>
        <begin position="406"/>
        <end position="523"/>
    </location>
</feature>
<evidence type="ECO:0000256" key="11">
    <source>
        <dbReference type="SAM" id="MobiDB-lite"/>
    </source>
</evidence>
<dbReference type="eggNOG" id="COG0475">
    <property type="taxonomic scope" value="Bacteria"/>
</dbReference>
<evidence type="ECO:0000256" key="6">
    <source>
        <dbReference type="ARBA" id="ARBA00022692"/>
    </source>
</evidence>
<evidence type="ECO:0000313" key="14">
    <source>
        <dbReference type="EMBL" id="ABE50628.1"/>
    </source>
</evidence>
<dbReference type="InterPro" id="IPR036291">
    <property type="entry name" value="NAD(P)-bd_dom_sf"/>
</dbReference>
<feature type="transmembrane region" description="Helical" evidence="12">
    <location>
        <begin position="275"/>
        <end position="295"/>
    </location>
</feature>
<dbReference type="InterPro" id="IPR004771">
    <property type="entry name" value="K/H_exchanger"/>
</dbReference>
<evidence type="ECO:0000256" key="1">
    <source>
        <dbReference type="ARBA" id="ARBA00004127"/>
    </source>
</evidence>
<feature type="transmembrane region" description="Helical" evidence="12">
    <location>
        <begin position="301"/>
        <end position="319"/>
    </location>
</feature>
<dbReference type="GO" id="GO:0008324">
    <property type="term" value="F:monoatomic cation transmembrane transporter activity"/>
    <property type="evidence" value="ECO:0007669"/>
    <property type="project" value="InterPro"/>
</dbReference>
<dbReference type="Pfam" id="PF00999">
    <property type="entry name" value="Na_H_Exchanger"/>
    <property type="match status" value="1"/>
</dbReference>
<evidence type="ECO:0000259" key="13">
    <source>
        <dbReference type="PROSITE" id="PS51201"/>
    </source>
</evidence>
<dbReference type="GO" id="GO:0006813">
    <property type="term" value="P:potassium ion transport"/>
    <property type="evidence" value="ECO:0007669"/>
    <property type="project" value="UniProtKB-KW"/>
</dbReference>
<evidence type="ECO:0000256" key="4">
    <source>
        <dbReference type="ARBA" id="ARBA00022449"/>
    </source>
</evidence>
<comment type="similarity">
    <text evidence="2">Belongs to the monovalent cation:proton antiporter 2 (CPA2) transporter (TC 2.A.37) family.</text>
</comment>
<keyword evidence="15" id="KW-1185">Reference proteome</keyword>
<dbReference type="KEGG" id="mfa:Mfla_2361"/>
<organism evidence="14 15">
    <name type="scientific">Methylobacillus flagellatus (strain ATCC 51484 / DSM 6875 / VKM B-1610 / KT)</name>
    <dbReference type="NCBI Taxonomy" id="265072"/>
    <lineage>
        <taxon>Bacteria</taxon>
        <taxon>Pseudomonadati</taxon>
        <taxon>Pseudomonadota</taxon>
        <taxon>Betaproteobacteria</taxon>
        <taxon>Nitrosomonadales</taxon>
        <taxon>Methylophilaceae</taxon>
        <taxon>Methylobacillus</taxon>
    </lineage>
</organism>
<evidence type="ECO:0000256" key="12">
    <source>
        <dbReference type="SAM" id="Phobius"/>
    </source>
</evidence>
<evidence type="ECO:0000256" key="3">
    <source>
        <dbReference type="ARBA" id="ARBA00022448"/>
    </source>
</evidence>
<feature type="transmembrane region" description="Helical" evidence="12">
    <location>
        <begin position="331"/>
        <end position="352"/>
    </location>
</feature>
<comment type="subcellular location">
    <subcellularLocation>
        <location evidence="1">Endomembrane system</location>
        <topology evidence="1">Multi-pass membrane protein</topology>
    </subcellularLocation>
</comment>
<dbReference type="Proteomes" id="UP000002440">
    <property type="component" value="Chromosome"/>
</dbReference>
<evidence type="ECO:0000256" key="9">
    <source>
        <dbReference type="ARBA" id="ARBA00023065"/>
    </source>
</evidence>
<dbReference type="RefSeq" id="WP_011480581.1">
    <property type="nucleotide sequence ID" value="NC_007947.1"/>
</dbReference>
<dbReference type="SUPFAM" id="SSF51735">
    <property type="entry name" value="NAD(P)-binding Rossmann-fold domains"/>
    <property type="match status" value="1"/>
</dbReference>
<evidence type="ECO:0000256" key="10">
    <source>
        <dbReference type="ARBA" id="ARBA00023136"/>
    </source>
</evidence>
<keyword evidence="8 12" id="KW-1133">Transmembrane helix</keyword>
<dbReference type="Gene3D" id="1.20.1530.20">
    <property type="match status" value="1"/>
</dbReference>
<keyword evidence="5" id="KW-0633">Potassium transport</keyword>
<dbReference type="GO" id="GO:0012505">
    <property type="term" value="C:endomembrane system"/>
    <property type="evidence" value="ECO:0007669"/>
    <property type="project" value="UniProtKB-SubCell"/>
</dbReference>
<accession>Q1GYQ9</accession>
<feature type="transmembrane region" description="Helical" evidence="12">
    <location>
        <begin position="187"/>
        <end position="208"/>
    </location>
</feature>
<feature type="region of interest" description="Disordered" evidence="11">
    <location>
        <begin position="594"/>
        <end position="618"/>
    </location>
</feature>
<keyword evidence="7" id="KW-0630">Potassium</keyword>
<protein>
    <submittedName>
        <fullName evidence="14">Kef-type potassium/proton antiporter, CPA2 family</fullName>
    </submittedName>
</protein>
<dbReference type="HOGENOM" id="CLU_005126_9_3_4"/>
<gene>
    <name evidence="14" type="ordered locus">Mfla_2361</name>
</gene>
<keyword evidence="10 12" id="KW-0472">Membrane</keyword>
<evidence type="ECO:0000313" key="15">
    <source>
        <dbReference type="Proteomes" id="UP000002440"/>
    </source>
</evidence>
<dbReference type="STRING" id="265072.Mfla_2361"/>
<dbReference type="PANTHER" id="PTHR46157">
    <property type="entry name" value="K(+) EFFLUX ANTIPORTER 3, CHLOROPLASTIC"/>
    <property type="match status" value="1"/>
</dbReference>
<dbReference type="eggNOG" id="COG1226">
    <property type="taxonomic scope" value="Bacteria"/>
</dbReference>
<feature type="transmembrane region" description="Helical" evidence="12">
    <location>
        <begin position="151"/>
        <end position="175"/>
    </location>
</feature>
<dbReference type="PROSITE" id="PS51201">
    <property type="entry name" value="RCK_N"/>
    <property type="match status" value="1"/>
</dbReference>
<keyword evidence="4" id="KW-0050">Antiport</keyword>
<dbReference type="GO" id="GO:0005886">
    <property type="term" value="C:plasma membrane"/>
    <property type="evidence" value="ECO:0007669"/>
    <property type="project" value="TreeGrafter"/>
</dbReference>
<dbReference type="GO" id="GO:0015297">
    <property type="term" value="F:antiporter activity"/>
    <property type="evidence" value="ECO:0007669"/>
    <property type="project" value="UniProtKB-KW"/>
</dbReference>
<name>Q1GYQ9_METFK</name>
<feature type="transmembrane region" description="Helical" evidence="12">
    <location>
        <begin position="6"/>
        <end position="28"/>
    </location>
</feature>
<dbReference type="PANTHER" id="PTHR46157:SF4">
    <property type="entry name" value="K(+) EFFLUX ANTIPORTER 3, CHLOROPLASTIC"/>
    <property type="match status" value="1"/>
</dbReference>
<dbReference type="InterPro" id="IPR038770">
    <property type="entry name" value="Na+/solute_symporter_sf"/>
</dbReference>
<feature type="transmembrane region" description="Helical" evidence="12">
    <location>
        <begin position="220"/>
        <end position="238"/>
    </location>
</feature>
<feature type="transmembrane region" description="Helical" evidence="12">
    <location>
        <begin position="364"/>
        <end position="387"/>
    </location>
</feature>
<sequence>MAEPQISSLLLQSAIYLGAAVIAVPVFRRIGLGSVLGYLFAGVVIGPWGLGLVADAEAVMHFSEFGVVMMLFLIGLEIEPDKLMALRLPIFGMGGLQVVLTAALVYGAGIAIGLDWRLSLVAGMGVAMSSTAIAMQILTEQGALNRPSGRSAFSVLLFQDLAVIPIMILLLVIAPGAHTAHGVHMDWFAILKAVSLVVLLVLGGRYLLRPVLRYTANTKLREIFIAFALFLIIGVSILMTLVGLSMALGAFIAGVLLADSEYRQELELDIEPFKGLLLGLFFISVGMSINIDLILQQPELVLGLALVLVLFKLVLLFCLAKVFRLDNAGGLMFAVTLSQVGEFAFVIFSAALDAKVISGEHGALLNSVVALSMVTTPLLLLGFRGVYRRRLQQRRSSRGHDEFEEARPVIVAGFGRVGQIITRLLTSVGVEPTVIEHDPNQIELMRSFGYHAYYGDITRPDVLRAAGIANARLLILAIDDADAALETARYVREHYPQVKILARARNRTYVFDYMDMEIDCVRETFLSAVHLGEKALREMGYSPFHAYRTAWKFRQDDEKLMHNLHPIHTDMQKVVSYSVRTRQDLQRTLSREMEDAIAGQGRNAWEGRPPSDTPEEKG</sequence>
<dbReference type="GO" id="GO:1902600">
    <property type="term" value="P:proton transmembrane transport"/>
    <property type="evidence" value="ECO:0007669"/>
    <property type="project" value="InterPro"/>
</dbReference>
<keyword evidence="9" id="KW-0406">Ion transport</keyword>
<keyword evidence="6 12" id="KW-0812">Transmembrane</keyword>
<feature type="transmembrane region" description="Helical" evidence="12">
    <location>
        <begin position="118"/>
        <end position="139"/>
    </location>
</feature>
<evidence type="ECO:0000256" key="2">
    <source>
        <dbReference type="ARBA" id="ARBA00005551"/>
    </source>
</evidence>
<dbReference type="EMBL" id="CP000284">
    <property type="protein sequence ID" value="ABE50628.1"/>
    <property type="molecule type" value="Genomic_DNA"/>
</dbReference>
<keyword evidence="3" id="KW-0813">Transport</keyword>
<evidence type="ECO:0000256" key="7">
    <source>
        <dbReference type="ARBA" id="ARBA00022958"/>
    </source>
</evidence>
<evidence type="ECO:0000256" key="5">
    <source>
        <dbReference type="ARBA" id="ARBA00022538"/>
    </source>
</evidence>
<feature type="transmembrane region" description="Helical" evidence="12">
    <location>
        <begin position="59"/>
        <end position="78"/>
    </location>
</feature>